<dbReference type="InterPro" id="IPR053841">
    <property type="entry name" value="MksE"/>
</dbReference>
<protein>
    <submittedName>
        <fullName evidence="1">Uncharacterized protein</fullName>
    </submittedName>
</protein>
<dbReference type="Pfam" id="PF21980">
    <property type="entry name" value="MksE"/>
    <property type="match status" value="1"/>
</dbReference>
<reference evidence="1" key="1">
    <citation type="submission" date="2023-08" db="EMBL/GenBank/DDBJ databases">
        <title>Complete genome sequence of Shewanella oncorhynchi Z-P2, a siderophore putrebactin-producing bacterium.</title>
        <authorList>
            <person name="Zhang Y."/>
        </authorList>
    </citation>
    <scope>NUCLEOTIDE SEQUENCE</scope>
    <source>
        <strain evidence="1">Z-P2</strain>
    </source>
</reference>
<dbReference type="GeneID" id="301341577"/>
<dbReference type="KEGG" id="sog:RA178_20305"/>
<sequence>MNSIKNTFISANYELSKEIYQNFYSSSVINRLEYSASKADFHNNPLYQEIVVNFDHYTHFYFHLGYQLIHDEQGKYFYIKTLTANESCEEDFDEISLKILAVLTIISRLVTMRGQVLSTLGLPVRGITAKDLSLLNEDESLLILQSLKLKSSEDAIEFLRKRGFSFKVDVKRHVLSHGALVLIETLINRQKEISSL</sequence>
<dbReference type="EMBL" id="CP132914">
    <property type="protein sequence ID" value="WMB72720.1"/>
    <property type="molecule type" value="Genomic_DNA"/>
</dbReference>
<dbReference type="AlphaFoldDB" id="A0AA50KCD1"/>
<organism evidence="1">
    <name type="scientific">Shewanella oncorhynchi</name>
    <dbReference type="NCBI Taxonomy" id="2726434"/>
    <lineage>
        <taxon>Bacteria</taxon>
        <taxon>Pseudomonadati</taxon>
        <taxon>Pseudomonadota</taxon>
        <taxon>Gammaproteobacteria</taxon>
        <taxon>Alteromonadales</taxon>
        <taxon>Shewanellaceae</taxon>
        <taxon>Shewanella</taxon>
    </lineage>
</organism>
<dbReference type="RefSeq" id="WP_263186578.1">
    <property type="nucleotide sequence ID" value="NZ_CP132914.1"/>
</dbReference>
<evidence type="ECO:0000313" key="1">
    <source>
        <dbReference type="EMBL" id="WMB72720.1"/>
    </source>
</evidence>
<proteinExistence type="predicted"/>
<dbReference type="Proteomes" id="UP001236800">
    <property type="component" value="Chromosome"/>
</dbReference>
<gene>
    <name evidence="1" type="ORF">RA178_20305</name>
</gene>
<accession>A0AA50KCD1</accession>
<name>A0AA50KCD1_9GAMM</name>